<dbReference type="Gene3D" id="1.10.260.40">
    <property type="entry name" value="lambda repressor-like DNA-binding domains"/>
    <property type="match status" value="1"/>
</dbReference>
<dbReference type="Pfam" id="PF13377">
    <property type="entry name" value="Peripla_BP_3"/>
    <property type="match status" value="1"/>
</dbReference>
<reference evidence="5" key="1">
    <citation type="journal article" date="2016" name="Genome Announc.">
        <title>Draft genomes of two strains of Paenibacillus glucanolyticus with capability to degrade lignocellulose.</title>
        <authorList>
            <person name="Mathews S.L."/>
            <person name="Pawlak J."/>
            <person name="Grunden A.M."/>
        </authorList>
    </citation>
    <scope>NUCLEOTIDE SEQUENCE [LARGE SCALE GENOMIC DNA]</scope>
    <source>
        <strain evidence="5">SLM1</strain>
    </source>
</reference>
<dbReference type="SMART" id="SM00354">
    <property type="entry name" value="HTH_LACI"/>
    <property type="match status" value="1"/>
</dbReference>
<dbReference type="CDD" id="cd01392">
    <property type="entry name" value="HTH_LacI"/>
    <property type="match status" value="1"/>
</dbReference>
<dbReference type="PROSITE" id="PS50932">
    <property type="entry name" value="HTH_LACI_2"/>
    <property type="match status" value="1"/>
</dbReference>
<dbReference type="InterPro" id="IPR046335">
    <property type="entry name" value="LacI/GalR-like_sensor"/>
</dbReference>
<dbReference type="InterPro" id="IPR028082">
    <property type="entry name" value="Peripla_BP_I"/>
</dbReference>
<keyword evidence="3" id="KW-0804">Transcription</keyword>
<dbReference type="InterPro" id="IPR000843">
    <property type="entry name" value="HTH_LacI"/>
</dbReference>
<dbReference type="SUPFAM" id="SSF47413">
    <property type="entry name" value="lambda repressor-like DNA-binding domains"/>
    <property type="match status" value="1"/>
</dbReference>
<evidence type="ECO:0000313" key="5">
    <source>
        <dbReference type="EMBL" id="KZS48828.1"/>
    </source>
</evidence>
<dbReference type="PANTHER" id="PTHR30146:SF109">
    <property type="entry name" value="HTH-TYPE TRANSCRIPTIONAL REGULATOR GALS"/>
    <property type="match status" value="1"/>
</dbReference>
<organism evidence="5 6">
    <name type="scientific">Paenibacillus glucanolyticus</name>
    <dbReference type="NCBI Taxonomy" id="59843"/>
    <lineage>
        <taxon>Bacteria</taxon>
        <taxon>Bacillati</taxon>
        <taxon>Bacillota</taxon>
        <taxon>Bacilli</taxon>
        <taxon>Bacillales</taxon>
        <taxon>Paenibacillaceae</taxon>
        <taxon>Paenibacillus</taxon>
    </lineage>
</organism>
<protein>
    <submittedName>
        <fullName evidence="5">Transcriptional regulator</fullName>
    </submittedName>
</protein>
<evidence type="ECO:0000313" key="6">
    <source>
        <dbReference type="Proteomes" id="UP000076796"/>
    </source>
</evidence>
<evidence type="ECO:0000256" key="1">
    <source>
        <dbReference type="ARBA" id="ARBA00023015"/>
    </source>
</evidence>
<dbReference type="Proteomes" id="UP000076796">
    <property type="component" value="Unassembled WGS sequence"/>
</dbReference>
<dbReference type="GO" id="GO:0003700">
    <property type="term" value="F:DNA-binding transcription factor activity"/>
    <property type="evidence" value="ECO:0007669"/>
    <property type="project" value="TreeGrafter"/>
</dbReference>
<accession>A0A163M845</accession>
<dbReference type="EMBL" id="LWMH01000001">
    <property type="protein sequence ID" value="KZS48828.1"/>
    <property type="molecule type" value="Genomic_DNA"/>
</dbReference>
<dbReference type="RefSeq" id="WP_063479594.1">
    <property type="nucleotide sequence ID" value="NZ_LWMH01000001.1"/>
</dbReference>
<evidence type="ECO:0000256" key="3">
    <source>
        <dbReference type="ARBA" id="ARBA00023163"/>
    </source>
</evidence>
<dbReference type="AlphaFoldDB" id="A0A163M845"/>
<evidence type="ECO:0000259" key="4">
    <source>
        <dbReference type="PROSITE" id="PS50932"/>
    </source>
</evidence>
<comment type="caution">
    <text evidence="5">The sequence shown here is derived from an EMBL/GenBank/DDBJ whole genome shotgun (WGS) entry which is preliminary data.</text>
</comment>
<evidence type="ECO:0000256" key="2">
    <source>
        <dbReference type="ARBA" id="ARBA00023125"/>
    </source>
</evidence>
<keyword evidence="1" id="KW-0805">Transcription regulation</keyword>
<dbReference type="GO" id="GO:0000976">
    <property type="term" value="F:transcription cis-regulatory region binding"/>
    <property type="evidence" value="ECO:0007669"/>
    <property type="project" value="TreeGrafter"/>
</dbReference>
<dbReference type="Gene3D" id="3.40.50.2300">
    <property type="match status" value="2"/>
</dbReference>
<dbReference type="CDD" id="cd06267">
    <property type="entry name" value="PBP1_LacI_sugar_binding-like"/>
    <property type="match status" value="1"/>
</dbReference>
<sequence length="327" mass="36734">MPTIIDISRVSGLSKSTVSRVLNDHPHVSVESRQKVQKAITELGYVRNTQGVQLRLQASNHVGVLVPDVEQPYFSQLVGALSRSLSSMGYQLVIYQTELSREYERDVYARLLRREMDAVVIAHSHFSEREIKKYIGSYIGIICNEAMDGEFLDVFRLDEEDAVFQATAYLLSKGRRHLFFCMDHLTLLQEKRWNGFQLAHQQFGLACTRSQCYTGLVSMEDGYALGEQLFTSDPLPDGMITGSDFVATGILKAAKQRGISVPQEMSVIGFDNHPVGLMTNPELTTLTNCIPDMVRDVTECLTRRLKGMRSAPIAKTYKATLIIRNST</sequence>
<keyword evidence="6" id="KW-1185">Reference proteome</keyword>
<dbReference type="PANTHER" id="PTHR30146">
    <property type="entry name" value="LACI-RELATED TRANSCRIPTIONAL REPRESSOR"/>
    <property type="match status" value="1"/>
</dbReference>
<feature type="domain" description="HTH lacI-type" evidence="4">
    <location>
        <begin position="2"/>
        <end position="56"/>
    </location>
</feature>
<keyword evidence="2" id="KW-0238">DNA-binding</keyword>
<dbReference type="SUPFAM" id="SSF53822">
    <property type="entry name" value="Periplasmic binding protein-like I"/>
    <property type="match status" value="1"/>
</dbReference>
<gene>
    <name evidence="5" type="ORF">AWU65_24275</name>
</gene>
<dbReference type="OrthoDB" id="9788209at2"/>
<dbReference type="InterPro" id="IPR010982">
    <property type="entry name" value="Lambda_DNA-bd_dom_sf"/>
</dbReference>
<dbReference type="Pfam" id="PF00356">
    <property type="entry name" value="LacI"/>
    <property type="match status" value="1"/>
</dbReference>
<name>A0A163M845_9BACL</name>
<proteinExistence type="predicted"/>